<gene>
    <name evidence="1" type="ORF">H8K36_16525</name>
</gene>
<evidence type="ECO:0000313" key="2">
    <source>
        <dbReference type="Proteomes" id="UP000627446"/>
    </source>
</evidence>
<dbReference type="EMBL" id="JACOFZ010000009">
    <property type="protein sequence ID" value="MBC3883000.1"/>
    <property type="molecule type" value="Genomic_DNA"/>
</dbReference>
<accession>A0A923HNV4</accession>
<reference evidence="1" key="1">
    <citation type="submission" date="2020-08" db="EMBL/GenBank/DDBJ databases">
        <title>Novel species isolated from subtropical streams in China.</title>
        <authorList>
            <person name="Lu H."/>
        </authorList>
    </citation>
    <scope>NUCLEOTIDE SEQUENCE</scope>
    <source>
        <strain evidence="1">LX22W</strain>
    </source>
</reference>
<dbReference type="Proteomes" id="UP000627446">
    <property type="component" value="Unassembled WGS sequence"/>
</dbReference>
<protein>
    <submittedName>
        <fullName evidence="1">Uncharacterized protein</fullName>
    </submittedName>
</protein>
<keyword evidence="2" id="KW-1185">Reference proteome</keyword>
<name>A0A923HNV4_9BURK</name>
<organism evidence="1 2">
    <name type="scientific">Undibacterium nitidum</name>
    <dbReference type="NCBI Taxonomy" id="2762298"/>
    <lineage>
        <taxon>Bacteria</taxon>
        <taxon>Pseudomonadati</taxon>
        <taxon>Pseudomonadota</taxon>
        <taxon>Betaproteobacteria</taxon>
        <taxon>Burkholderiales</taxon>
        <taxon>Oxalobacteraceae</taxon>
        <taxon>Undibacterium</taxon>
    </lineage>
</organism>
<dbReference type="RefSeq" id="WP_186917624.1">
    <property type="nucleotide sequence ID" value="NZ_JACOFZ010000009.1"/>
</dbReference>
<comment type="caution">
    <text evidence="1">The sequence shown here is derived from an EMBL/GenBank/DDBJ whole genome shotgun (WGS) entry which is preliminary data.</text>
</comment>
<proteinExistence type="predicted"/>
<sequence>MFFLCHVGRKVEIEWPDGYLATAENGFAGHGSIVQLTEELPINDKILWAMLAVNWFYKINAT</sequence>
<dbReference type="AlphaFoldDB" id="A0A923HNV4"/>
<evidence type="ECO:0000313" key="1">
    <source>
        <dbReference type="EMBL" id="MBC3883000.1"/>
    </source>
</evidence>